<dbReference type="InterPro" id="IPR046336">
    <property type="entry name" value="Lon_prtase_N_sf"/>
</dbReference>
<dbReference type="GO" id="GO:0004176">
    <property type="term" value="F:ATP-dependent peptidase activity"/>
    <property type="evidence" value="ECO:0007669"/>
    <property type="project" value="InterPro"/>
</dbReference>
<keyword evidence="2" id="KW-0547">Nucleotide-binding</keyword>
<name>A0A4P9WHW7_9FUNG</name>
<dbReference type="OrthoDB" id="2411602at2759"/>
<dbReference type="SUPFAM" id="SSF52540">
    <property type="entry name" value="P-loop containing nucleoside triphosphate hydrolases"/>
    <property type="match status" value="1"/>
</dbReference>
<dbReference type="EMBL" id="KZ995423">
    <property type="protein sequence ID" value="RKO90710.1"/>
    <property type="molecule type" value="Genomic_DNA"/>
</dbReference>
<dbReference type="InterPro" id="IPR027417">
    <property type="entry name" value="P-loop_NTPase"/>
</dbReference>
<keyword evidence="7" id="KW-0238">DNA-binding</keyword>
<keyword evidence="6" id="KW-0809">Transit peptide</keyword>
<comment type="catalytic activity">
    <reaction evidence="9">
        <text>Hydrolysis of proteins in presence of ATP.</text>
        <dbReference type="EC" id="3.4.21.53"/>
    </reaction>
</comment>
<dbReference type="FunFam" id="3.40.50.300:FF:000021">
    <property type="entry name" value="Lon protease homolog"/>
    <property type="match status" value="1"/>
</dbReference>
<evidence type="ECO:0000313" key="13">
    <source>
        <dbReference type="EMBL" id="RKO90710.1"/>
    </source>
</evidence>
<evidence type="ECO:0000256" key="8">
    <source>
        <dbReference type="ARBA" id="ARBA00023128"/>
    </source>
</evidence>
<reference evidence="14" key="1">
    <citation type="journal article" date="2018" name="Nat. Microbiol.">
        <title>Leveraging single-cell genomics to expand the fungal tree of life.</title>
        <authorList>
            <person name="Ahrendt S.R."/>
            <person name="Quandt C.A."/>
            <person name="Ciobanu D."/>
            <person name="Clum A."/>
            <person name="Salamov A."/>
            <person name="Andreopoulos B."/>
            <person name="Cheng J.F."/>
            <person name="Woyke T."/>
            <person name="Pelin A."/>
            <person name="Henrissat B."/>
            <person name="Reynolds N.K."/>
            <person name="Benny G.L."/>
            <person name="Smith M.E."/>
            <person name="James T.Y."/>
            <person name="Grigoriev I.V."/>
        </authorList>
    </citation>
    <scope>NUCLEOTIDE SEQUENCE [LARGE SCALE GENOMIC DNA]</scope>
</reference>
<dbReference type="FunFam" id="1.20.5.5270:FF:000001">
    <property type="entry name" value="Lon protease homolog, mitochondrial"/>
    <property type="match status" value="1"/>
</dbReference>
<dbReference type="InterPro" id="IPR004815">
    <property type="entry name" value="Lon_bac/euk-typ"/>
</dbReference>
<dbReference type="PANTHER" id="PTHR43718:SF2">
    <property type="entry name" value="LON PROTEASE HOMOLOG, MITOCHONDRIAL"/>
    <property type="match status" value="1"/>
</dbReference>
<sequence length="649" mass="70989">ATPAAAAAAGGKGNKPADDVALNKALNPPSDGVEQVSSDLEKVSVPTQYPQLLAVPLSRRPLFPGFYKSLYITDPHAIAAIQDLMERRQPYIGIFLTTDDDLEKDVITSLSQVHHVGVFAQITNIYQAGPENSALTVVVYPHRRIRMTELISPAAAGADAAPGAPVAPVVESAGPYHPINAALEEFPVSLANVENLEDLPYTHSNQVIKATTSEILNVLKDISNINLLLRDQIITFSIQTGGDAFKDPAKLADFAAAVSSGEPGELQAVLESLSVEDRLMKALTVLKKELANARLQQDITKEIDKKITRKQQEYYLTEQLKGIKKELGIDTDGKEKLVEKFRKRAETLKMPEAVKKVFDEELSKLQNLETAASEFSVTRNYLDWLTQIPWGTHSPENFDIKHAMTVLDEDHYGLSDVKDRILEFIAVGKLRGTVEGKIITLVGPPGVGKTSVGKSIARALGRQFFRFSVGGLTDVAEIKGHRRTYVGAMPGKVVQALKKVQTENPLIMIDEIDKLGRGHQGDPASALLELLDPEQNNSFLDHYMDVPLDLSKVLFVCTANILDTIPAPLLDRMEVITLSGYVAEEKAAIASKYLAPAARLSAGLQSRDVNVTPEAIDAMIKSYCRESGVRSLKNHIEKVYRKAALKIVR</sequence>
<dbReference type="Proteomes" id="UP000269721">
    <property type="component" value="Unassembled WGS sequence"/>
</dbReference>
<evidence type="ECO:0000256" key="9">
    <source>
        <dbReference type="ARBA" id="ARBA00050665"/>
    </source>
</evidence>
<dbReference type="Pfam" id="PF02190">
    <property type="entry name" value="LON_substr_bdg"/>
    <property type="match status" value="1"/>
</dbReference>
<evidence type="ECO:0000256" key="1">
    <source>
        <dbReference type="ARBA" id="ARBA00022670"/>
    </source>
</evidence>
<dbReference type="GO" id="GO:0005759">
    <property type="term" value="C:mitochondrial matrix"/>
    <property type="evidence" value="ECO:0007669"/>
    <property type="project" value="TreeGrafter"/>
</dbReference>
<dbReference type="SMART" id="SM00382">
    <property type="entry name" value="AAA"/>
    <property type="match status" value="1"/>
</dbReference>
<dbReference type="Gene3D" id="2.30.130.40">
    <property type="entry name" value="LON domain-like"/>
    <property type="match status" value="1"/>
</dbReference>
<dbReference type="PROSITE" id="PS51787">
    <property type="entry name" value="LON_N"/>
    <property type="match status" value="1"/>
</dbReference>
<evidence type="ECO:0000313" key="14">
    <source>
        <dbReference type="Proteomes" id="UP000269721"/>
    </source>
</evidence>
<evidence type="ECO:0000256" key="3">
    <source>
        <dbReference type="ARBA" id="ARBA00022801"/>
    </source>
</evidence>
<evidence type="ECO:0000256" key="10">
    <source>
        <dbReference type="ARBA" id="ARBA00066743"/>
    </source>
</evidence>
<gene>
    <name evidence="13" type="ORF">BDK51DRAFT_7717</name>
</gene>
<organism evidence="13 14">
    <name type="scientific">Blyttiomyces helicus</name>
    <dbReference type="NCBI Taxonomy" id="388810"/>
    <lineage>
        <taxon>Eukaryota</taxon>
        <taxon>Fungi</taxon>
        <taxon>Fungi incertae sedis</taxon>
        <taxon>Chytridiomycota</taxon>
        <taxon>Chytridiomycota incertae sedis</taxon>
        <taxon>Chytridiomycetes</taxon>
        <taxon>Chytridiomycetes incertae sedis</taxon>
        <taxon>Blyttiomyces</taxon>
    </lineage>
</organism>
<dbReference type="Gene3D" id="1.20.5.5270">
    <property type="match status" value="1"/>
</dbReference>
<dbReference type="InterPro" id="IPR054594">
    <property type="entry name" value="Lon_lid"/>
</dbReference>
<feature type="non-terminal residue" evidence="13">
    <location>
        <position position="1"/>
    </location>
</feature>
<keyword evidence="3 13" id="KW-0378">Hydrolase</keyword>
<feature type="non-terminal residue" evidence="13">
    <location>
        <position position="649"/>
    </location>
</feature>
<dbReference type="InterPro" id="IPR003959">
    <property type="entry name" value="ATPase_AAA_core"/>
</dbReference>
<keyword evidence="8" id="KW-0496">Mitochondrion</keyword>
<keyword evidence="1" id="KW-0645">Protease</keyword>
<dbReference type="GO" id="GO:0005524">
    <property type="term" value="F:ATP binding"/>
    <property type="evidence" value="ECO:0007669"/>
    <property type="project" value="UniProtKB-KW"/>
</dbReference>
<dbReference type="NCBIfam" id="TIGR00763">
    <property type="entry name" value="lon"/>
    <property type="match status" value="1"/>
</dbReference>
<evidence type="ECO:0000259" key="12">
    <source>
        <dbReference type="PROSITE" id="PS51787"/>
    </source>
</evidence>
<feature type="region of interest" description="Disordered" evidence="11">
    <location>
        <begin position="1"/>
        <end position="25"/>
    </location>
</feature>
<dbReference type="GO" id="GO:0051131">
    <property type="term" value="P:chaperone-mediated protein complex assembly"/>
    <property type="evidence" value="ECO:0007669"/>
    <property type="project" value="TreeGrafter"/>
</dbReference>
<proteinExistence type="predicted"/>
<dbReference type="GO" id="GO:0006515">
    <property type="term" value="P:protein quality control for misfolded or incompletely synthesized proteins"/>
    <property type="evidence" value="ECO:0007669"/>
    <property type="project" value="TreeGrafter"/>
</dbReference>
<dbReference type="CDD" id="cd19500">
    <property type="entry name" value="RecA-like_Lon"/>
    <property type="match status" value="1"/>
</dbReference>
<evidence type="ECO:0000256" key="5">
    <source>
        <dbReference type="ARBA" id="ARBA00022840"/>
    </source>
</evidence>
<evidence type="ECO:0000256" key="6">
    <source>
        <dbReference type="ARBA" id="ARBA00022946"/>
    </source>
</evidence>
<dbReference type="Pfam" id="PF22667">
    <property type="entry name" value="Lon_lid"/>
    <property type="match status" value="1"/>
</dbReference>
<dbReference type="Gene3D" id="3.40.50.300">
    <property type="entry name" value="P-loop containing nucleotide triphosphate hydrolases"/>
    <property type="match status" value="1"/>
</dbReference>
<dbReference type="InterPro" id="IPR003593">
    <property type="entry name" value="AAA+_ATPase"/>
</dbReference>
<dbReference type="FunFam" id="2.30.130.40:FF:000010">
    <property type="entry name" value="Lon protease homolog, mitochondrial"/>
    <property type="match status" value="1"/>
</dbReference>
<accession>A0A4P9WHW7</accession>
<feature type="domain" description="Lon N-terminal" evidence="12">
    <location>
        <begin position="52"/>
        <end position="290"/>
    </location>
</feature>
<keyword evidence="14" id="KW-1185">Reference proteome</keyword>
<dbReference type="InterPro" id="IPR015947">
    <property type="entry name" value="PUA-like_sf"/>
</dbReference>
<dbReference type="Gene3D" id="1.10.8.60">
    <property type="match status" value="1"/>
</dbReference>
<evidence type="ECO:0000256" key="7">
    <source>
        <dbReference type="ARBA" id="ARBA00023125"/>
    </source>
</evidence>
<protein>
    <recommendedName>
        <fullName evidence="10">endopeptidase La</fullName>
        <ecNumber evidence="10">3.4.21.53</ecNumber>
    </recommendedName>
</protein>
<dbReference type="InterPro" id="IPR027065">
    <property type="entry name" value="Lon_Prtase"/>
</dbReference>
<dbReference type="InterPro" id="IPR003111">
    <property type="entry name" value="Lon_prtase_N"/>
</dbReference>
<dbReference type="SUPFAM" id="SSF88697">
    <property type="entry name" value="PUA domain-like"/>
    <property type="match status" value="1"/>
</dbReference>
<dbReference type="Gene3D" id="1.20.58.1480">
    <property type="match status" value="1"/>
</dbReference>
<dbReference type="GO" id="GO:0016887">
    <property type="term" value="F:ATP hydrolysis activity"/>
    <property type="evidence" value="ECO:0007669"/>
    <property type="project" value="InterPro"/>
</dbReference>
<evidence type="ECO:0000256" key="2">
    <source>
        <dbReference type="ARBA" id="ARBA00022741"/>
    </source>
</evidence>
<dbReference type="PANTHER" id="PTHR43718">
    <property type="entry name" value="LON PROTEASE"/>
    <property type="match status" value="1"/>
</dbReference>
<evidence type="ECO:0000256" key="11">
    <source>
        <dbReference type="SAM" id="MobiDB-lite"/>
    </source>
</evidence>
<dbReference type="SMART" id="SM00464">
    <property type="entry name" value="LON"/>
    <property type="match status" value="1"/>
</dbReference>
<dbReference type="GO" id="GO:0007005">
    <property type="term" value="P:mitochondrion organization"/>
    <property type="evidence" value="ECO:0007669"/>
    <property type="project" value="TreeGrafter"/>
</dbReference>
<dbReference type="GO" id="GO:0003697">
    <property type="term" value="F:single-stranded DNA binding"/>
    <property type="evidence" value="ECO:0007669"/>
    <property type="project" value="TreeGrafter"/>
</dbReference>
<dbReference type="EC" id="3.4.21.53" evidence="10"/>
<keyword evidence="4" id="KW-0720">Serine protease</keyword>
<evidence type="ECO:0000256" key="4">
    <source>
        <dbReference type="ARBA" id="ARBA00022825"/>
    </source>
</evidence>
<dbReference type="AlphaFoldDB" id="A0A4P9WHW7"/>
<dbReference type="GO" id="GO:0004252">
    <property type="term" value="F:serine-type endopeptidase activity"/>
    <property type="evidence" value="ECO:0007669"/>
    <property type="project" value="UniProtKB-EC"/>
</dbReference>
<keyword evidence="5" id="KW-0067">ATP-binding</keyword>
<dbReference type="Pfam" id="PF00004">
    <property type="entry name" value="AAA"/>
    <property type="match status" value="1"/>
</dbReference>